<sequence>MKISGVTVGLSVSDLDRSTGWYERILERGGPDLRPVDTVVEYDLGGAWLQLGLDEPRPGNTVVRFGVPDVRAERQRLIDLGIAVGELIDIPDVVAYFEFDDPDGHRLSCYTEA</sequence>
<dbReference type="PROSITE" id="PS51819">
    <property type="entry name" value="VOC"/>
    <property type="match status" value="1"/>
</dbReference>
<evidence type="ECO:0000259" key="1">
    <source>
        <dbReference type="PROSITE" id="PS51819"/>
    </source>
</evidence>
<dbReference type="InterPro" id="IPR029068">
    <property type="entry name" value="Glyas_Bleomycin-R_OHBP_Dase"/>
</dbReference>
<dbReference type="EMBL" id="JACCBU010000001">
    <property type="protein sequence ID" value="NYE74286.1"/>
    <property type="molecule type" value="Genomic_DNA"/>
</dbReference>
<reference evidence="2 3" key="1">
    <citation type="submission" date="2020-07" db="EMBL/GenBank/DDBJ databases">
        <title>Sequencing the genomes of 1000 actinobacteria strains.</title>
        <authorList>
            <person name="Klenk H.-P."/>
        </authorList>
    </citation>
    <scope>NUCLEOTIDE SEQUENCE [LARGE SCALE GENOMIC DNA]</scope>
    <source>
        <strain evidence="2 3">DSM 22083</strain>
    </source>
</reference>
<gene>
    <name evidence="2" type="ORF">BKA15_005615</name>
</gene>
<dbReference type="AlphaFoldDB" id="A0A7Y9ICW9"/>
<evidence type="ECO:0000313" key="2">
    <source>
        <dbReference type="EMBL" id="NYE74286.1"/>
    </source>
</evidence>
<dbReference type="GO" id="GO:0051213">
    <property type="term" value="F:dioxygenase activity"/>
    <property type="evidence" value="ECO:0007669"/>
    <property type="project" value="UniProtKB-KW"/>
</dbReference>
<keyword evidence="2" id="KW-0560">Oxidoreductase</keyword>
<dbReference type="Proteomes" id="UP000569914">
    <property type="component" value="Unassembled WGS sequence"/>
</dbReference>
<accession>A0A7Y9ICW9</accession>
<dbReference type="InterPro" id="IPR037523">
    <property type="entry name" value="VOC_core"/>
</dbReference>
<dbReference type="Gene3D" id="3.10.180.10">
    <property type="entry name" value="2,3-Dihydroxybiphenyl 1,2-Dioxygenase, domain 1"/>
    <property type="match status" value="1"/>
</dbReference>
<dbReference type="SUPFAM" id="SSF54593">
    <property type="entry name" value="Glyoxalase/Bleomycin resistance protein/Dihydroxybiphenyl dioxygenase"/>
    <property type="match status" value="1"/>
</dbReference>
<evidence type="ECO:0000313" key="3">
    <source>
        <dbReference type="Proteomes" id="UP000569914"/>
    </source>
</evidence>
<dbReference type="GO" id="GO:0016829">
    <property type="term" value="F:lyase activity"/>
    <property type="evidence" value="ECO:0007669"/>
    <property type="project" value="UniProtKB-KW"/>
</dbReference>
<name>A0A7Y9ICW9_9ACTN</name>
<dbReference type="RefSeq" id="WP_179756478.1">
    <property type="nucleotide sequence ID" value="NZ_JACCBU010000001.1"/>
</dbReference>
<keyword evidence="2" id="KW-0456">Lyase</keyword>
<comment type="caution">
    <text evidence="2">The sequence shown here is derived from an EMBL/GenBank/DDBJ whole genome shotgun (WGS) entry which is preliminary data.</text>
</comment>
<keyword evidence="3" id="KW-1185">Reference proteome</keyword>
<protein>
    <submittedName>
        <fullName evidence="2">Catechol 2,3-dioxygenase-like lactoylglutathione lyase family enzyme</fullName>
    </submittedName>
</protein>
<organism evidence="2 3">
    <name type="scientific">Microlunatus parietis</name>
    <dbReference type="NCBI Taxonomy" id="682979"/>
    <lineage>
        <taxon>Bacteria</taxon>
        <taxon>Bacillati</taxon>
        <taxon>Actinomycetota</taxon>
        <taxon>Actinomycetes</taxon>
        <taxon>Propionibacteriales</taxon>
        <taxon>Propionibacteriaceae</taxon>
        <taxon>Microlunatus</taxon>
    </lineage>
</organism>
<keyword evidence="2" id="KW-0223">Dioxygenase</keyword>
<feature type="domain" description="VOC" evidence="1">
    <location>
        <begin position="2"/>
        <end position="112"/>
    </location>
</feature>
<proteinExistence type="predicted"/>